<evidence type="ECO:0000259" key="14">
    <source>
        <dbReference type="Pfam" id="PF08245"/>
    </source>
</evidence>
<dbReference type="InterPro" id="IPR036615">
    <property type="entry name" value="Mur_ligase_C_dom_sf"/>
</dbReference>
<dbReference type="InterPro" id="IPR013221">
    <property type="entry name" value="Mur_ligase_cen"/>
</dbReference>
<proteinExistence type="inferred from homology"/>
<dbReference type="Proteomes" id="UP000006427">
    <property type="component" value="Unassembled WGS sequence"/>
</dbReference>
<dbReference type="PANTHER" id="PTHR43024:SF1">
    <property type="entry name" value="UDP-N-ACETYLMURAMOYL-TRIPEPTIDE--D-ALANYL-D-ALANINE LIGASE"/>
    <property type="match status" value="1"/>
</dbReference>
<keyword evidence="4 10" id="KW-0547">Nucleotide-binding</keyword>
<feature type="domain" description="Mur ligase C-terminal" evidence="13">
    <location>
        <begin position="336"/>
        <end position="446"/>
    </location>
</feature>
<dbReference type="SUPFAM" id="SSF63418">
    <property type="entry name" value="MurE/MurF N-terminal domain"/>
    <property type="match status" value="1"/>
</dbReference>
<evidence type="ECO:0000313" key="15">
    <source>
        <dbReference type="EMBL" id="EFC92145.1"/>
    </source>
</evidence>
<dbReference type="GO" id="GO:0047480">
    <property type="term" value="F:UDP-N-acetylmuramoyl-tripeptide-D-alanyl-D-alanine ligase activity"/>
    <property type="evidence" value="ECO:0007669"/>
    <property type="project" value="UniProtKB-UniRule"/>
</dbReference>
<accession>D2Z3A5</accession>
<dbReference type="HAMAP" id="MF_02019">
    <property type="entry name" value="MurF"/>
    <property type="match status" value="1"/>
</dbReference>
<comment type="similarity">
    <text evidence="10">Belongs to the MurCDEF family. MurF subfamily.</text>
</comment>
<dbReference type="PaxDb" id="469381-Dpep_2123"/>
<reference evidence="15 16" key="1">
    <citation type="journal article" date="2010" name="Stand. Genomic Sci.">
        <title>Permanent draft genome sequence of Dethiosulfovibrio peptidovorans type strain (SEBR 4207).</title>
        <authorList>
            <person name="Labutti K."/>
            <person name="Mayilraj S."/>
            <person name="Clum A."/>
            <person name="Lucas S."/>
            <person name="Glavina Del Rio T."/>
            <person name="Nolan M."/>
            <person name="Tice H."/>
            <person name="Cheng J.F."/>
            <person name="Pitluck S."/>
            <person name="Liolios K."/>
            <person name="Ivanova N."/>
            <person name="Mavromatis K."/>
            <person name="Mikhailova N."/>
            <person name="Pati A."/>
            <person name="Goodwin L."/>
            <person name="Chen A."/>
            <person name="Palaniappan K."/>
            <person name="Land M."/>
            <person name="Hauser L."/>
            <person name="Chang Y.J."/>
            <person name="Jeffries C.D."/>
            <person name="Rohde M."/>
            <person name="Spring S."/>
            <person name="Goker M."/>
            <person name="Woyke T."/>
            <person name="Bristow J."/>
            <person name="Eisen J.A."/>
            <person name="Markowitz V."/>
            <person name="Hugenholtz P."/>
            <person name="Kyrpides N.C."/>
            <person name="Klenk H.P."/>
            <person name="Lapidus A."/>
        </authorList>
    </citation>
    <scope>NUCLEOTIDE SEQUENCE [LARGE SCALE GENOMIC DNA]</scope>
    <source>
        <strain evidence="15 16">DSM 11002</strain>
    </source>
</reference>
<evidence type="ECO:0000256" key="6">
    <source>
        <dbReference type="ARBA" id="ARBA00022960"/>
    </source>
</evidence>
<dbReference type="InterPro" id="IPR000713">
    <property type="entry name" value="Mur_ligase_N"/>
</dbReference>
<dbReference type="Pfam" id="PF08245">
    <property type="entry name" value="Mur_ligase_M"/>
    <property type="match status" value="1"/>
</dbReference>
<evidence type="ECO:0000256" key="2">
    <source>
        <dbReference type="ARBA" id="ARBA00022598"/>
    </source>
</evidence>
<dbReference type="GO" id="GO:0008766">
    <property type="term" value="F:UDP-N-acetylmuramoylalanyl-D-glutamyl-2,6-diaminopimelate-D-alanyl-D-alanine ligase activity"/>
    <property type="evidence" value="ECO:0007669"/>
    <property type="project" value="RHEA"/>
</dbReference>
<dbReference type="EMBL" id="ABTR02000001">
    <property type="protein sequence ID" value="EFC92145.1"/>
    <property type="molecule type" value="Genomic_DNA"/>
</dbReference>
<dbReference type="Pfam" id="PF02875">
    <property type="entry name" value="Mur_ligase_C"/>
    <property type="match status" value="1"/>
</dbReference>
<keyword evidence="9 10" id="KW-0961">Cell wall biogenesis/degradation</keyword>
<protein>
    <recommendedName>
        <fullName evidence="10 11">UDP-N-acetylmuramoyl-tripeptide--D-alanyl-D-alanine ligase</fullName>
        <ecNumber evidence="10 11">6.3.2.10</ecNumber>
    </recommendedName>
    <alternativeName>
        <fullName evidence="10">D-alanyl-D-alanine-adding enzyme</fullName>
    </alternativeName>
</protein>
<comment type="subcellular location">
    <subcellularLocation>
        <location evidence="10 11">Cytoplasm</location>
    </subcellularLocation>
</comment>
<dbReference type="Gene3D" id="3.40.1190.10">
    <property type="entry name" value="Mur-like, catalytic domain"/>
    <property type="match status" value="1"/>
</dbReference>
<comment type="pathway">
    <text evidence="10 11">Cell wall biogenesis; peptidoglycan biosynthesis.</text>
</comment>
<feature type="domain" description="Mur ligase central" evidence="14">
    <location>
        <begin position="116"/>
        <end position="300"/>
    </location>
</feature>
<dbReference type="GO" id="GO:0009252">
    <property type="term" value="P:peptidoglycan biosynthetic process"/>
    <property type="evidence" value="ECO:0007669"/>
    <property type="project" value="UniProtKB-UniRule"/>
</dbReference>
<evidence type="ECO:0000256" key="10">
    <source>
        <dbReference type="HAMAP-Rule" id="MF_02019"/>
    </source>
</evidence>
<sequence>MEMNPKIHTWSQYASLAEGMLKGDDGEFSGLIRVDSRKIEEGDLFVALSGKNMDGHDFILDAFSRGAHCALVSSSWGEKIRDLPEGIRVIEVADPEQGLIKIARHRLKGLKNVIAVTGSVGKTSTREMIFLALGGSSSGVYRARSSHNTRIGCALTVAEMPEDTSVLILEMGTNHPGEISEMVDLYPVDTAVITEIAPAHLEGLGSLEGVLDAKLEILESPNLRKVIFNGDNPMLSSAVKERSFGKNWQALSVGSSGSYVLEDIRLEWQERPVLSMIIGEKQGRSSYGIKAKLTGIHNASLLGIAWATAVELGISPEEASIRLSSIKPYHGRGVLKDRGGILVLDESYNANPKSMEALLDLVAQSPFPREKRLLILGEMGELGEGSLSLHEEILKKALPLGTVFLFGSMWISLKPPVKVYEDIESLSSDLKSLLSKGYFIAIKGSRTNGLERLMEIFS</sequence>
<evidence type="ECO:0000259" key="12">
    <source>
        <dbReference type="Pfam" id="PF01225"/>
    </source>
</evidence>
<keyword evidence="8 10" id="KW-0131">Cell cycle</keyword>
<evidence type="ECO:0000256" key="9">
    <source>
        <dbReference type="ARBA" id="ARBA00023316"/>
    </source>
</evidence>
<dbReference type="OrthoDB" id="9801978at2"/>
<dbReference type="Gene3D" id="3.90.190.20">
    <property type="entry name" value="Mur ligase, C-terminal domain"/>
    <property type="match status" value="1"/>
</dbReference>
<keyword evidence="16" id="KW-1185">Reference proteome</keyword>
<keyword evidence="3 10" id="KW-0132">Cell division</keyword>
<gene>
    <name evidence="10" type="primary">murF</name>
    <name evidence="15" type="ORF">Dpep_2123</name>
</gene>
<evidence type="ECO:0000256" key="8">
    <source>
        <dbReference type="ARBA" id="ARBA00023306"/>
    </source>
</evidence>
<dbReference type="InterPro" id="IPR036565">
    <property type="entry name" value="Mur-like_cat_sf"/>
</dbReference>
<comment type="catalytic activity">
    <reaction evidence="10 11">
        <text>D-alanyl-D-alanine + UDP-N-acetyl-alpha-D-muramoyl-L-alanyl-gamma-D-glutamyl-meso-2,6-diaminopimelate + ATP = UDP-N-acetyl-alpha-D-muramoyl-L-alanyl-gamma-D-glutamyl-meso-2,6-diaminopimeloyl-D-alanyl-D-alanine + ADP + phosphate + H(+)</text>
        <dbReference type="Rhea" id="RHEA:28374"/>
        <dbReference type="ChEBI" id="CHEBI:15378"/>
        <dbReference type="ChEBI" id="CHEBI:30616"/>
        <dbReference type="ChEBI" id="CHEBI:43474"/>
        <dbReference type="ChEBI" id="CHEBI:57822"/>
        <dbReference type="ChEBI" id="CHEBI:61386"/>
        <dbReference type="ChEBI" id="CHEBI:83905"/>
        <dbReference type="ChEBI" id="CHEBI:456216"/>
        <dbReference type="EC" id="6.3.2.10"/>
    </reaction>
</comment>
<dbReference type="PANTHER" id="PTHR43024">
    <property type="entry name" value="UDP-N-ACETYLMURAMOYL-TRIPEPTIDE--D-ALANYL-D-ALANINE LIGASE"/>
    <property type="match status" value="1"/>
</dbReference>
<keyword evidence="1 10" id="KW-0963">Cytoplasm</keyword>
<dbReference type="InterPro" id="IPR051046">
    <property type="entry name" value="MurCDEF_CellWall_CoF430Synth"/>
</dbReference>
<feature type="binding site" evidence="10">
    <location>
        <begin position="118"/>
        <end position="124"/>
    </location>
    <ligand>
        <name>ATP</name>
        <dbReference type="ChEBI" id="CHEBI:30616"/>
    </ligand>
</feature>
<dbReference type="GO" id="GO:0071555">
    <property type="term" value="P:cell wall organization"/>
    <property type="evidence" value="ECO:0007669"/>
    <property type="project" value="UniProtKB-KW"/>
</dbReference>
<dbReference type="Pfam" id="PF01225">
    <property type="entry name" value="Mur_ligase"/>
    <property type="match status" value="1"/>
</dbReference>
<keyword evidence="6 10" id="KW-0133">Cell shape</keyword>
<comment type="caution">
    <text evidence="15">The sequence shown here is derived from an EMBL/GenBank/DDBJ whole genome shotgun (WGS) entry which is preliminary data.</text>
</comment>
<dbReference type="InterPro" id="IPR005863">
    <property type="entry name" value="UDP-N-AcMur_synth"/>
</dbReference>
<dbReference type="GO" id="GO:0051301">
    <property type="term" value="P:cell division"/>
    <property type="evidence" value="ECO:0007669"/>
    <property type="project" value="UniProtKB-KW"/>
</dbReference>
<feature type="domain" description="Mur ligase N-terminal catalytic" evidence="12">
    <location>
        <begin position="32"/>
        <end position="75"/>
    </location>
</feature>
<dbReference type="eggNOG" id="COG0770">
    <property type="taxonomic scope" value="Bacteria"/>
</dbReference>
<evidence type="ECO:0000313" key="16">
    <source>
        <dbReference type="Proteomes" id="UP000006427"/>
    </source>
</evidence>
<comment type="function">
    <text evidence="10 11">Involved in cell wall formation. Catalyzes the final step in the synthesis of UDP-N-acetylmuramoyl-pentapeptide, the precursor of murein.</text>
</comment>
<dbReference type="InterPro" id="IPR004101">
    <property type="entry name" value="Mur_ligase_C"/>
</dbReference>
<keyword evidence="5 10" id="KW-0067">ATP-binding</keyword>
<evidence type="ECO:0000256" key="3">
    <source>
        <dbReference type="ARBA" id="ARBA00022618"/>
    </source>
</evidence>
<dbReference type="UniPathway" id="UPA00219"/>
<dbReference type="GO" id="GO:0005737">
    <property type="term" value="C:cytoplasm"/>
    <property type="evidence" value="ECO:0007669"/>
    <property type="project" value="UniProtKB-SubCell"/>
</dbReference>
<evidence type="ECO:0000256" key="5">
    <source>
        <dbReference type="ARBA" id="ARBA00022840"/>
    </source>
</evidence>
<dbReference type="STRING" id="469381.Dpep_2123"/>
<dbReference type="SUPFAM" id="SSF53244">
    <property type="entry name" value="MurD-like peptide ligases, peptide-binding domain"/>
    <property type="match status" value="1"/>
</dbReference>
<dbReference type="EC" id="6.3.2.10" evidence="10 11"/>
<name>D2Z3A5_9BACT</name>
<keyword evidence="7 10" id="KW-0573">Peptidoglycan synthesis</keyword>
<dbReference type="GO" id="GO:0005524">
    <property type="term" value="F:ATP binding"/>
    <property type="evidence" value="ECO:0007669"/>
    <property type="project" value="UniProtKB-UniRule"/>
</dbReference>
<organism evidence="15 16">
    <name type="scientific">Dethiosulfovibrio peptidovorans DSM 11002</name>
    <dbReference type="NCBI Taxonomy" id="469381"/>
    <lineage>
        <taxon>Bacteria</taxon>
        <taxon>Thermotogati</taxon>
        <taxon>Synergistota</taxon>
        <taxon>Synergistia</taxon>
        <taxon>Synergistales</taxon>
        <taxon>Dethiosulfovibrionaceae</taxon>
        <taxon>Dethiosulfovibrio</taxon>
    </lineage>
</organism>
<dbReference type="NCBIfam" id="TIGR01143">
    <property type="entry name" value="murF"/>
    <property type="match status" value="1"/>
</dbReference>
<evidence type="ECO:0000256" key="11">
    <source>
        <dbReference type="RuleBase" id="RU004136"/>
    </source>
</evidence>
<dbReference type="AlphaFoldDB" id="D2Z3A5"/>
<dbReference type="GO" id="GO:0008360">
    <property type="term" value="P:regulation of cell shape"/>
    <property type="evidence" value="ECO:0007669"/>
    <property type="project" value="UniProtKB-KW"/>
</dbReference>
<evidence type="ECO:0000256" key="7">
    <source>
        <dbReference type="ARBA" id="ARBA00022984"/>
    </source>
</evidence>
<dbReference type="Gene3D" id="3.40.1390.10">
    <property type="entry name" value="MurE/MurF, N-terminal domain"/>
    <property type="match status" value="1"/>
</dbReference>
<evidence type="ECO:0000259" key="13">
    <source>
        <dbReference type="Pfam" id="PF02875"/>
    </source>
</evidence>
<evidence type="ECO:0000256" key="1">
    <source>
        <dbReference type="ARBA" id="ARBA00022490"/>
    </source>
</evidence>
<dbReference type="SUPFAM" id="SSF53623">
    <property type="entry name" value="MurD-like peptide ligases, catalytic domain"/>
    <property type="match status" value="1"/>
</dbReference>
<evidence type="ECO:0000256" key="4">
    <source>
        <dbReference type="ARBA" id="ARBA00022741"/>
    </source>
</evidence>
<keyword evidence="2 10" id="KW-0436">Ligase</keyword>
<dbReference type="InterPro" id="IPR035911">
    <property type="entry name" value="MurE/MurF_N"/>
</dbReference>